<keyword evidence="3" id="KW-1185">Reference proteome</keyword>
<keyword evidence="1" id="KW-0472">Membrane</keyword>
<feature type="transmembrane region" description="Helical" evidence="1">
    <location>
        <begin position="12"/>
        <end position="30"/>
    </location>
</feature>
<evidence type="ECO:0000313" key="3">
    <source>
        <dbReference type="Proteomes" id="UP000727654"/>
    </source>
</evidence>
<organism evidence="2 3">
    <name type="scientific">Cupriavidus laharis</name>
    <dbReference type="NCBI Taxonomy" id="151654"/>
    <lineage>
        <taxon>Bacteria</taxon>
        <taxon>Pseudomonadati</taxon>
        <taxon>Pseudomonadota</taxon>
        <taxon>Betaproteobacteria</taxon>
        <taxon>Burkholderiales</taxon>
        <taxon>Burkholderiaceae</taxon>
        <taxon>Cupriavidus</taxon>
    </lineage>
</organism>
<evidence type="ECO:0000256" key="1">
    <source>
        <dbReference type="SAM" id="Phobius"/>
    </source>
</evidence>
<feature type="transmembrane region" description="Helical" evidence="1">
    <location>
        <begin position="127"/>
        <end position="146"/>
    </location>
</feature>
<reference evidence="2 3" key="1">
    <citation type="submission" date="2021-08" db="EMBL/GenBank/DDBJ databases">
        <authorList>
            <person name="Peeters C."/>
        </authorList>
    </citation>
    <scope>NUCLEOTIDE SEQUENCE [LARGE SCALE GENOMIC DNA]</scope>
    <source>
        <strain evidence="2 3">LMG 23992</strain>
    </source>
</reference>
<comment type="caution">
    <text evidence="2">The sequence shown here is derived from an EMBL/GenBank/DDBJ whole genome shotgun (WGS) entry which is preliminary data.</text>
</comment>
<evidence type="ECO:0000313" key="2">
    <source>
        <dbReference type="EMBL" id="CAG9175544.1"/>
    </source>
</evidence>
<feature type="transmembrane region" description="Helical" evidence="1">
    <location>
        <begin position="261"/>
        <end position="286"/>
    </location>
</feature>
<keyword evidence="1" id="KW-0812">Transmembrane</keyword>
<proteinExistence type="predicted"/>
<sequence length="298" mass="32750">MTPILRRILHGAGSVLALIGIVFVGLRLHTYLLDLDLSRITLLVWSFIAMFSLIYSSANFLLALAWWHLLRYLGCSPTRLGTIRVYGISQLAKYVPGNIFHLAGRQALGMAEGISAGILVKSTIWELGLIASAGTLSIWLILPLLLPNLFPDFPEIKGVLLMLVNTALLVGFLYRTFDRQPTLSFIWQIFFLLLSGAIFVALLELIADTKGLGAQHWLMIGGAYIAAWLVGLVTPGAPAGVGVREMILLFLLKDIVVDRDLLIAILLGRLVTVVGDLIFFFVTYSIPARFCALKKSDV</sequence>
<keyword evidence="1" id="KW-1133">Transmembrane helix</keyword>
<feature type="transmembrane region" description="Helical" evidence="1">
    <location>
        <begin position="183"/>
        <end position="205"/>
    </location>
</feature>
<dbReference type="Proteomes" id="UP000727654">
    <property type="component" value="Unassembled WGS sequence"/>
</dbReference>
<feature type="transmembrane region" description="Helical" evidence="1">
    <location>
        <begin position="42"/>
        <end position="67"/>
    </location>
</feature>
<gene>
    <name evidence="2" type="ORF">LMG23992_02985</name>
</gene>
<feature type="transmembrane region" description="Helical" evidence="1">
    <location>
        <begin position="158"/>
        <end position="177"/>
    </location>
</feature>
<protein>
    <submittedName>
        <fullName evidence="2">Uncharacterized protein</fullName>
    </submittedName>
</protein>
<dbReference type="EMBL" id="CAJZAI010000006">
    <property type="protein sequence ID" value="CAG9175544.1"/>
    <property type="molecule type" value="Genomic_DNA"/>
</dbReference>
<accession>A0ABM8X6F9</accession>
<feature type="transmembrane region" description="Helical" evidence="1">
    <location>
        <begin position="217"/>
        <end position="241"/>
    </location>
</feature>
<name>A0ABM8X6F9_9BURK</name>